<evidence type="ECO:0000313" key="2">
    <source>
        <dbReference type="EMBL" id="MDU0366654.1"/>
    </source>
</evidence>
<evidence type="ECO:0000313" key="3">
    <source>
        <dbReference type="Proteomes" id="UP001263371"/>
    </source>
</evidence>
<dbReference type="Gene3D" id="3.40.190.10">
    <property type="entry name" value="Periplasmic binding protein-like II"/>
    <property type="match status" value="1"/>
</dbReference>
<dbReference type="PROSITE" id="PS51257">
    <property type="entry name" value="PROKAR_LIPOPROTEIN"/>
    <property type="match status" value="1"/>
</dbReference>
<name>A0ABU3T5J4_9MICO</name>
<evidence type="ECO:0000256" key="1">
    <source>
        <dbReference type="SAM" id="SignalP"/>
    </source>
</evidence>
<comment type="caution">
    <text evidence="2">The sequence shown here is derived from an EMBL/GenBank/DDBJ whole genome shotgun (WGS) entry which is preliminary data.</text>
</comment>
<reference evidence="2 3" key="1">
    <citation type="submission" date="2023-09" db="EMBL/GenBank/DDBJ databases">
        <title>Microbacterium fusihabitans sp. nov., Microbacterium phycihabitans sp. nov., and Microbacterium cervinum sp. nov., isolated from dried seaweeds of beach.</title>
        <authorList>
            <person name="Lee S.D."/>
        </authorList>
    </citation>
    <scope>NUCLEOTIDE SEQUENCE [LARGE SCALE GENOMIC DNA]</scope>
    <source>
        <strain evidence="2 3">KSW4-17</strain>
    </source>
</reference>
<dbReference type="Proteomes" id="UP001263371">
    <property type="component" value="Unassembled WGS sequence"/>
</dbReference>
<gene>
    <name evidence="2" type="ORF">RWH45_05475</name>
</gene>
<accession>A0ABU3T5J4</accession>
<feature type="chain" id="PRO_5047179883" evidence="1">
    <location>
        <begin position="30"/>
        <end position="393"/>
    </location>
</feature>
<keyword evidence="1" id="KW-0732">Signal</keyword>
<sequence>MQRSTLLRGTAVTGAVAIALTLTSCAGSAAESAPAASSDMEIGSVDLSTDCPSTIVVQTDWNPEAEHGHLYEMIKDDYTIDANTKAVTGPLMSDGEYTGVNLEIRAGGPAIGFQTVSAQMYQDDAITLGYISTDEAIQLSSTTPTKAVFAPLDISPTMVMWDPETYPDVKTIDDVKAALTAKGGVWRYFDGSAYIEYLKSAGLADSAILDGSYDGTPSNFVAAGGKDMQQGFASAEPYVYQNEVSAWGKPVDFALIHDAGWQTYQSSVSVKSDSFDELSPCLSKLVPVLQKAGVAYYKDPSAANDLILKLVDEYATGWTYTQGVADYSVKTQVDLGLVGDGPDSTYGNFDDDRFADFFDKAGKVYTDLGTPPASGYTPADLYTNEFIDTSISF</sequence>
<protein>
    <submittedName>
        <fullName evidence="2">ABC transporter substrate-binding protein</fullName>
    </submittedName>
</protein>
<proteinExistence type="predicted"/>
<dbReference type="RefSeq" id="WP_315993867.1">
    <property type="nucleotide sequence ID" value="NZ_JAWDIS010000001.1"/>
</dbReference>
<keyword evidence="3" id="KW-1185">Reference proteome</keyword>
<dbReference type="EMBL" id="JAWDIS010000001">
    <property type="protein sequence ID" value="MDU0366654.1"/>
    <property type="molecule type" value="Genomic_DNA"/>
</dbReference>
<organism evidence="2 3">
    <name type="scientific">Microbacterium galbum</name>
    <dbReference type="NCBI Taxonomy" id="3075994"/>
    <lineage>
        <taxon>Bacteria</taxon>
        <taxon>Bacillati</taxon>
        <taxon>Actinomycetota</taxon>
        <taxon>Actinomycetes</taxon>
        <taxon>Micrococcales</taxon>
        <taxon>Microbacteriaceae</taxon>
        <taxon>Microbacterium</taxon>
    </lineage>
</organism>
<feature type="signal peptide" evidence="1">
    <location>
        <begin position="1"/>
        <end position="29"/>
    </location>
</feature>